<organism evidence="4 5">
    <name type="scientific">Cephus cinctus</name>
    <name type="common">Wheat stem sawfly</name>
    <dbReference type="NCBI Taxonomy" id="211228"/>
    <lineage>
        <taxon>Eukaryota</taxon>
        <taxon>Metazoa</taxon>
        <taxon>Ecdysozoa</taxon>
        <taxon>Arthropoda</taxon>
        <taxon>Hexapoda</taxon>
        <taxon>Insecta</taxon>
        <taxon>Pterygota</taxon>
        <taxon>Neoptera</taxon>
        <taxon>Endopterygota</taxon>
        <taxon>Hymenoptera</taxon>
        <taxon>Cephoidea</taxon>
        <taxon>Cephidae</taxon>
        <taxon>Cephus</taxon>
    </lineage>
</organism>
<dbReference type="GO" id="GO:0006412">
    <property type="term" value="P:translation"/>
    <property type="evidence" value="ECO:0007669"/>
    <property type="project" value="InterPro"/>
</dbReference>
<dbReference type="SUPFAM" id="SSF53137">
    <property type="entry name" value="Translational machinery components"/>
    <property type="match status" value="1"/>
</dbReference>
<keyword evidence="2" id="KW-0689">Ribosomal protein</keyword>
<dbReference type="InterPro" id="IPR036967">
    <property type="entry name" value="Ribosomal_uS11_sf"/>
</dbReference>
<dbReference type="PANTHER" id="PTHR11759">
    <property type="entry name" value="40S RIBOSOMAL PROTEIN S14/30S RIBOSOMAL PROTEIN S11"/>
    <property type="match status" value="1"/>
</dbReference>
<dbReference type="FunFam" id="3.30.420.80:FF:000013">
    <property type="entry name" value="Mitochondrial ribosomal protein S11"/>
    <property type="match status" value="1"/>
</dbReference>
<gene>
    <name evidence="5" type="primary">LOC107274764</name>
</gene>
<dbReference type="GO" id="GO:1990904">
    <property type="term" value="C:ribonucleoprotein complex"/>
    <property type="evidence" value="ECO:0007669"/>
    <property type="project" value="UniProtKB-KW"/>
</dbReference>
<dbReference type="GO" id="GO:0003735">
    <property type="term" value="F:structural constituent of ribosome"/>
    <property type="evidence" value="ECO:0007669"/>
    <property type="project" value="InterPro"/>
</dbReference>
<evidence type="ECO:0000256" key="2">
    <source>
        <dbReference type="ARBA" id="ARBA00022980"/>
    </source>
</evidence>
<keyword evidence="3" id="KW-0687">Ribonucleoprotein</keyword>
<evidence type="ECO:0000256" key="3">
    <source>
        <dbReference type="ARBA" id="ARBA00023274"/>
    </source>
</evidence>
<dbReference type="InterPro" id="IPR001971">
    <property type="entry name" value="Ribosomal_uS11"/>
</dbReference>
<dbReference type="CTD" id="64963"/>
<dbReference type="KEGG" id="ccin:107274764"/>
<keyword evidence="4" id="KW-1185">Reference proteome</keyword>
<dbReference type="Pfam" id="PF00411">
    <property type="entry name" value="Ribosomal_S11"/>
    <property type="match status" value="1"/>
</dbReference>
<name>A0AAJ7FV17_CEPCN</name>
<evidence type="ECO:0000256" key="1">
    <source>
        <dbReference type="ARBA" id="ARBA00006194"/>
    </source>
</evidence>
<protein>
    <submittedName>
        <fullName evidence="5">Uncharacterized protein LOC107274764</fullName>
    </submittedName>
</protein>
<dbReference type="HAMAP" id="MF_01310">
    <property type="entry name" value="Ribosomal_uS11"/>
    <property type="match status" value="1"/>
</dbReference>
<proteinExistence type="inferred from homology"/>
<dbReference type="GO" id="GO:0005840">
    <property type="term" value="C:ribosome"/>
    <property type="evidence" value="ECO:0007669"/>
    <property type="project" value="UniProtKB-KW"/>
</dbReference>
<dbReference type="GeneID" id="107274764"/>
<reference evidence="5" key="1">
    <citation type="submission" date="2025-08" db="UniProtKB">
        <authorList>
            <consortium name="RefSeq"/>
        </authorList>
    </citation>
    <scope>IDENTIFICATION</scope>
</reference>
<accession>A0AAJ7FV17</accession>
<dbReference type="Gene3D" id="3.30.420.80">
    <property type="entry name" value="Ribosomal protein S11"/>
    <property type="match status" value="1"/>
</dbReference>
<comment type="similarity">
    <text evidence="1">Belongs to the universal ribosomal protein uS11 family.</text>
</comment>
<evidence type="ECO:0000313" key="5">
    <source>
        <dbReference type="RefSeq" id="XP_015609739.1"/>
    </source>
</evidence>
<dbReference type="AlphaFoldDB" id="A0AAJ7FV17"/>
<dbReference type="Proteomes" id="UP000694920">
    <property type="component" value="Unplaced"/>
</dbReference>
<sequence>MLKSALSVLKFPLLADRMCVDLKSGVRKLNSSSTIARTLHSTASCQKLNDDRKNMMSILPAKDQGTDGEKIINIDSLNIVEDMFPTPETPNKLFNGIPFKDIPICNVKVSPNNTIICLTDSQGNVKMLHSCGREGFKNTRKGTNIAAQATAISLGSRAIGEGIKSVRVKISGLGPGRMSAVKGLQMGGLNIISITDATPVSWNPPRPRKPKRL</sequence>
<dbReference type="RefSeq" id="XP_015609739.1">
    <property type="nucleotide sequence ID" value="XM_015754253.2"/>
</dbReference>
<evidence type="ECO:0000313" key="4">
    <source>
        <dbReference type="Proteomes" id="UP000694920"/>
    </source>
</evidence>